<dbReference type="InterPro" id="IPR015422">
    <property type="entry name" value="PyrdxlP-dep_Trfase_small"/>
</dbReference>
<comment type="caution">
    <text evidence="4">The sequence shown here is derived from an EMBL/GenBank/DDBJ whole genome shotgun (WGS) entry which is preliminary data.</text>
</comment>
<gene>
    <name evidence="4" type="ORF">LLW17_06135</name>
</gene>
<dbReference type="InterPro" id="IPR015421">
    <property type="entry name" value="PyrdxlP-dep_Trfase_major"/>
</dbReference>
<evidence type="ECO:0000259" key="3">
    <source>
        <dbReference type="Pfam" id="PF00155"/>
    </source>
</evidence>
<dbReference type="Gene3D" id="3.40.640.10">
    <property type="entry name" value="Type I PLP-dependent aspartate aminotransferase-like (Major domain)"/>
    <property type="match status" value="1"/>
</dbReference>
<feature type="domain" description="Aminotransferase class I/classII large" evidence="3">
    <location>
        <begin position="172"/>
        <end position="343"/>
    </location>
</feature>
<dbReference type="PANTHER" id="PTHR13693">
    <property type="entry name" value="CLASS II AMINOTRANSFERASE/8-AMINO-7-OXONONANOATE SYNTHASE"/>
    <property type="match status" value="1"/>
</dbReference>
<reference evidence="4 5" key="1">
    <citation type="submission" date="2021-11" db="EMBL/GenBank/DDBJ databases">
        <title>Seasonal and diel survey of microbial diversity of the Tyrrhenian coast.</title>
        <authorList>
            <person name="Gattoni G."/>
            <person name="Corral P."/>
        </authorList>
    </citation>
    <scope>NUCLEOTIDE SEQUENCE [LARGE SCALE GENOMIC DNA]</scope>
    <source>
        <strain evidence="4 5">Mr9</strain>
    </source>
</reference>
<evidence type="ECO:0000256" key="1">
    <source>
        <dbReference type="ARBA" id="ARBA00001933"/>
    </source>
</evidence>
<comment type="cofactor">
    <cofactor evidence="1">
        <name>pyridoxal 5'-phosphate</name>
        <dbReference type="ChEBI" id="CHEBI:597326"/>
    </cofactor>
</comment>
<name>A0ABS8GR73_9FLAO</name>
<dbReference type="SUPFAM" id="SSF53383">
    <property type="entry name" value="PLP-dependent transferases"/>
    <property type="match status" value="1"/>
</dbReference>
<proteinExistence type="predicted"/>
<dbReference type="EMBL" id="JAJGMW010000006">
    <property type="protein sequence ID" value="MCC4212291.1"/>
    <property type="molecule type" value="Genomic_DNA"/>
</dbReference>
<dbReference type="InterPro" id="IPR004839">
    <property type="entry name" value="Aminotransferase_I/II_large"/>
</dbReference>
<evidence type="ECO:0000313" key="5">
    <source>
        <dbReference type="Proteomes" id="UP001197770"/>
    </source>
</evidence>
<dbReference type="Proteomes" id="UP001197770">
    <property type="component" value="Unassembled WGS sequence"/>
</dbReference>
<keyword evidence="5" id="KW-1185">Reference proteome</keyword>
<evidence type="ECO:0000256" key="2">
    <source>
        <dbReference type="ARBA" id="ARBA00022679"/>
    </source>
</evidence>
<evidence type="ECO:0000313" key="4">
    <source>
        <dbReference type="EMBL" id="MCC4212291.1"/>
    </source>
</evidence>
<dbReference type="Gene3D" id="3.90.1150.10">
    <property type="entry name" value="Aspartate Aminotransferase, domain 1"/>
    <property type="match status" value="1"/>
</dbReference>
<dbReference type="RefSeq" id="WP_228229382.1">
    <property type="nucleotide sequence ID" value="NZ_JAJGMW010000006.1"/>
</dbReference>
<dbReference type="InterPro" id="IPR050087">
    <property type="entry name" value="AON_synthase_class-II"/>
</dbReference>
<sequence>MSFLLNHNPGRVFTHDGVEYRYFGGTSYLGLQTHPDFLKTFAENILHYGSSHGASRNSNVQLGLYEETEKVLAQFTGAEACLTTSSGFMAGQILRDYLGSAGYDLFHFPGSHAALRVASDFQFETSEDLRFSILNYLKKKTSKPPVLLFDSISFSSDHFPDYAFLKSLPLDQLILVADDSHGIGVVGEEGSGCYASLKALGAKDLLVCGSLAKALATPSGFILGSSAGMEAIRQRPVFAGASPASPAAIATLGSAVKHISLQHQKLKANVSYFLENLKNPEFFQFNPGHAGFNFSDRRLVNYLKDHQIIVTDFEYAGGGANRLTRIVITALHTREDLDHLLGVLRGYFRS</sequence>
<accession>A0ABS8GR73</accession>
<keyword evidence="4" id="KW-0032">Aminotransferase</keyword>
<keyword evidence="2" id="KW-0808">Transferase</keyword>
<dbReference type="InterPro" id="IPR015424">
    <property type="entry name" value="PyrdxlP-dep_Trfase"/>
</dbReference>
<protein>
    <submittedName>
        <fullName evidence="4">Aminotransferase class I/II-fold pyridoxal phosphate-dependent enzyme</fullName>
    </submittedName>
</protein>
<organism evidence="4 5">
    <name type="scientific">Leeuwenhoekiella parthenopeia</name>
    <dbReference type="NCBI Taxonomy" id="2890320"/>
    <lineage>
        <taxon>Bacteria</taxon>
        <taxon>Pseudomonadati</taxon>
        <taxon>Bacteroidota</taxon>
        <taxon>Flavobacteriia</taxon>
        <taxon>Flavobacteriales</taxon>
        <taxon>Flavobacteriaceae</taxon>
        <taxon>Leeuwenhoekiella</taxon>
    </lineage>
</organism>
<dbReference type="Pfam" id="PF00155">
    <property type="entry name" value="Aminotran_1_2"/>
    <property type="match status" value="1"/>
</dbReference>
<dbReference type="GO" id="GO:0008483">
    <property type="term" value="F:transaminase activity"/>
    <property type="evidence" value="ECO:0007669"/>
    <property type="project" value="UniProtKB-KW"/>
</dbReference>